<gene>
    <name evidence="2" type="ORF">HIR71_15635</name>
</gene>
<keyword evidence="3" id="KW-1185">Reference proteome</keyword>
<name>A0A7Y0QJR8_CELFI</name>
<accession>A0A7Y0QJR8</accession>
<dbReference type="AlphaFoldDB" id="A0A7Y0QJR8"/>
<organism evidence="2 3">
    <name type="scientific">Cellulomonas fimi</name>
    <dbReference type="NCBI Taxonomy" id="1708"/>
    <lineage>
        <taxon>Bacteria</taxon>
        <taxon>Bacillati</taxon>
        <taxon>Actinomycetota</taxon>
        <taxon>Actinomycetes</taxon>
        <taxon>Micrococcales</taxon>
        <taxon>Cellulomonadaceae</taxon>
        <taxon>Cellulomonas</taxon>
    </lineage>
</organism>
<proteinExistence type="predicted"/>
<comment type="caution">
    <text evidence="2">The sequence shown here is derived from an EMBL/GenBank/DDBJ whole genome shotgun (WGS) entry which is preliminary data.</text>
</comment>
<evidence type="ECO:0000256" key="1">
    <source>
        <dbReference type="SAM" id="Phobius"/>
    </source>
</evidence>
<evidence type="ECO:0000313" key="2">
    <source>
        <dbReference type="EMBL" id="NMR21632.1"/>
    </source>
</evidence>
<dbReference type="Proteomes" id="UP000562124">
    <property type="component" value="Unassembled WGS sequence"/>
</dbReference>
<reference evidence="2 3" key="1">
    <citation type="submission" date="2020-04" db="EMBL/GenBank/DDBJ databases">
        <title>Sequencing and Assembly of C. fimi.</title>
        <authorList>
            <person name="Ramsey A.R."/>
        </authorList>
    </citation>
    <scope>NUCLEOTIDE SEQUENCE [LARGE SCALE GENOMIC DNA]</scope>
    <source>
        <strain evidence="2 3">SB</strain>
    </source>
</reference>
<evidence type="ECO:0000313" key="3">
    <source>
        <dbReference type="Proteomes" id="UP000562124"/>
    </source>
</evidence>
<protein>
    <submittedName>
        <fullName evidence="2">Uncharacterized protein</fullName>
    </submittedName>
</protein>
<feature type="transmembrane region" description="Helical" evidence="1">
    <location>
        <begin position="23"/>
        <end position="43"/>
    </location>
</feature>
<keyword evidence="1" id="KW-0812">Transmembrane</keyword>
<keyword evidence="1" id="KW-0472">Membrane</keyword>
<dbReference type="EMBL" id="JABCJJ010000046">
    <property type="protein sequence ID" value="NMR21632.1"/>
    <property type="molecule type" value="Genomic_DNA"/>
</dbReference>
<keyword evidence="1" id="KW-1133">Transmembrane helix</keyword>
<sequence length="50" mass="5500">MHVALRMAEETVEQTTALPFEPIFYGIGALAAFMAALLVTYAFRSVGTRH</sequence>
<dbReference type="RefSeq" id="WP_169325995.1">
    <property type="nucleotide sequence ID" value="NZ_JABCJJ010000046.1"/>
</dbReference>